<evidence type="ECO:0000256" key="1">
    <source>
        <dbReference type="ARBA" id="ARBA00001968"/>
    </source>
</evidence>
<reference evidence="11 12" key="1">
    <citation type="journal article" date="2011" name="J. Bacteriol.">
        <title>Complete genome sequence of the obligate piezophilic hyperthermophilic archaeon Pyrococcus yayanosii CH1.</title>
        <authorList>
            <person name="Jun X."/>
            <person name="Lupeng L."/>
            <person name="Minjuan X."/>
            <person name="Oger P."/>
            <person name="Fengping W."/>
            <person name="Jebbar M."/>
            <person name="Xiang X."/>
        </authorList>
    </citation>
    <scope>NUCLEOTIDE SEQUENCE [LARGE SCALE GENOMIC DNA]</scope>
    <source>
        <strain evidence="12">CH1 / JCM 16557</strain>
    </source>
</reference>
<keyword evidence="5" id="KW-0418">Kinase</keyword>
<dbReference type="InterPro" id="IPR032319">
    <property type="entry name" value="CLP1_P"/>
</dbReference>
<keyword evidence="6" id="KW-0067">ATP-binding</keyword>
<comment type="catalytic activity">
    <reaction evidence="8">
        <text>a 5'-end dephospho-ribonucleoside-RNA + ATP = a 5'-end 5'-phospho-ribonucleoside-RNA + ADP + H(+)</text>
        <dbReference type="Rhea" id="RHEA:54580"/>
        <dbReference type="Rhea" id="RHEA-COMP:13936"/>
        <dbReference type="Rhea" id="RHEA-COMP:15179"/>
        <dbReference type="ChEBI" id="CHEBI:15378"/>
        <dbReference type="ChEBI" id="CHEBI:30616"/>
        <dbReference type="ChEBI" id="CHEBI:138282"/>
        <dbReference type="ChEBI" id="CHEBI:138284"/>
        <dbReference type="ChEBI" id="CHEBI:456216"/>
        <dbReference type="EC" id="2.7.1.78"/>
    </reaction>
</comment>
<accession>F8AH87</accession>
<comment type="cofactor">
    <cofactor evidence="1">
        <name>a divalent metal cation</name>
        <dbReference type="ChEBI" id="CHEBI:60240"/>
    </cofactor>
</comment>
<keyword evidence="3" id="KW-0808">Transferase</keyword>
<dbReference type="eggNOG" id="arCOG04127">
    <property type="taxonomic scope" value="Archaea"/>
</dbReference>
<keyword evidence="4" id="KW-0547">Nucleotide-binding</keyword>
<dbReference type="GO" id="GO:0005524">
    <property type="term" value="F:ATP binding"/>
    <property type="evidence" value="ECO:0007669"/>
    <property type="project" value="UniProtKB-KW"/>
</dbReference>
<dbReference type="KEGG" id="pya:PYCH_16520"/>
<dbReference type="EMBL" id="CP002779">
    <property type="protein sequence ID" value="AEH25318.1"/>
    <property type="molecule type" value="Genomic_DNA"/>
</dbReference>
<comment type="catalytic activity">
    <reaction evidence="9">
        <text>a 5'-end dephospho-2'-deoxyribonucleoside-DNA + ATP = a 5'-end 5'-phospho-2'-deoxyribonucleoside-DNA + ADP + H(+)</text>
        <dbReference type="Rhea" id="RHEA:15669"/>
        <dbReference type="Rhea" id="RHEA-COMP:13180"/>
        <dbReference type="Rhea" id="RHEA-COMP:13184"/>
        <dbReference type="ChEBI" id="CHEBI:15378"/>
        <dbReference type="ChEBI" id="CHEBI:30616"/>
        <dbReference type="ChEBI" id="CHEBI:136412"/>
        <dbReference type="ChEBI" id="CHEBI:136416"/>
        <dbReference type="ChEBI" id="CHEBI:456216"/>
        <dbReference type="EC" id="2.7.1.78"/>
    </reaction>
</comment>
<dbReference type="PANTHER" id="PTHR12755">
    <property type="entry name" value="CLEAVAGE/POLYADENYLATION FACTOR IA SUBUNIT CLP1P"/>
    <property type="match status" value="1"/>
</dbReference>
<dbReference type="Proteomes" id="UP000008386">
    <property type="component" value="Chromosome"/>
</dbReference>
<dbReference type="PANTHER" id="PTHR12755:SF3">
    <property type="entry name" value="POLYNUCLEOTIDE 5'-HYDROXYL-KINASE NOL9"/>
    <property type="match status" value="1"/>
</dbReference>
<evidence type="ECO:0000256" key="2">
    <source>
        <dbReference type="ARBA" id="ARBA00012157"/>
    </source>
</evidence>
<dbReference type="Pfam" id="PF16575">
    <property type="entry name" value="CLP1_P"/>
    <property type="match status" value="1"/>
</dbReference>
<evidence type="ECO:0000259" key="10">
    <source>
        <dbReference type="Pfam" id="PF16575"/>
    </source>
</evidence>
<dbReference type="Gene3D" id="3.40.50.300">
    <property type="entry name" value="P-loop containing nucleotide triphosphate hydrolases"/>
    <property type="match status" value="1"/>
</dbReference>
<dbReference type="GO" id="GO:0051734">
    <property type="term" value="F:ATP-dependent polynucleotide 5'-hydroxyl-kinase activity"/>
    <property type="evidence" value="ECO:0007669"/>
    <property type="project" value="UniProtKB-EC"/>
</dbReference>
<comment type="function">
    <text evidence="7">Polynucleotide kinase that can phosphorylate the 5'-hydroxyl groups of both single-stranded RNA (ssRNA) and single-stranded DNA (ssDNA). Exhibits a strong preference for ssRNA.</text>
</comment>
<evidence type="ECO:0000256" key="8">
    <source>
        <dbReference type="ARBA" id="ARBA00044641"/>
    </source>
</evidence>
<feature type="domain" description="Clp1 P-loop" evidence="10">
    <location>
        <begin position="34"/>
        <end position="210"/>
    </location>
</feature>
<dbReference type="GO" id="GO:0006396">
    <property type="term" value="P:RNA processing"/>
    <property type="evidence" value="ECO:0007669"/>
    <property type="project" value="InterPro"/>
</dbReference>
<dbReference type="EC" id="2.7.1.78" evidence="2"/>
<evidence type="ECO:0000313" key="11">
    <source>
        <dbReference type="EMBL" id="AEH25318.1"/>
    </source>
</evidence>
<evidence type="ECO:0000313" key="12">
    <source>
        <dbReference type="Proteomes" id="UP000008386"/>
    </source>
</evidence>
<gene>
    <name evidence="11" type="ordered locus">PYCH_16520</name>
</gene>
<evidence type="ECO:0000256" key="4">
    <source>
        <dbReference type="ARBA" id="ARBA00022741"/>
    </source>
</evidence>
<sequence length="356" mass="39390">MNKASLTQDVPPDRVEAMEKIIERPKPVKVMILGGVDTGKTTLTVYLANALVEQGLKVAIIDSDVGQKGILPPATISLALAEAPFSSLGELSPLKHYFVGTVTPNQHFAEMVVGVTRLARLAQEVADVVLIDTTGLVHGPGVELKRMKIEAVGPDIVLALDREGELAPILKPFEGKLDVVKLQVSDKARSYSRGERRDMRREKWRAYFRGVRPITLDLSKFVITGTSLFQGRPLSEEEKGLLEGIFKWLILHGRKVGGRYFIVKADVGEGPRSVDRNVLRYIDFDRLSNILLGLIDEDGFCLGLGILKLLNFGDMKAEILTPLDDGELARVKEIRFGRMRVREDGEELGLLDRDAL</sequence>
<evidence type="ECO:0000256" key="9">
    <source>
        <dbReference type="ARBA" id="ARBA00044673"/>
    </source>
</evidence>
<dbReference type="AlphaFoldDB" id="F8AH87"/>
<evidence type="ECO:0000256" key="7">
    <source>
        <dbReference type="ARBA" id="ARBA00024737"/>
    </source>
</evidence>
<organism evidence="11 12">
    <name type="scientific">Pyrococcus yayanosii (strain CH1 / JCM 16557)</name>
    <dbReference type="NCBI Taxonomy" id="529709"/>
    <lineage>
        <taxon>Archaea</taxon>
        <taxon>Methanobacteriati</taxon>
        <taxon>Methanobacteriota</taxon>
        <taxon>Thermococci</taxon>
        <taxon>Thermococcales</taxon>
        <taxon>Thermococcaceae</taxon>
        <taxon>Pyrococcus</taxon>
    </lineage>
</organism>
<keyword evidence="12" id="KW-1185">Reference proteome</keyword>
<dbReference type="InterPro" id="IPR027417">
    <property type="entry name" value="P-loop_NTPase"/>
</dbReference>
<name>F8AH87_PYRYC</name>
<evidence type="ECO:0000256" key="5">
    <source>
        <dbReference type="ARBA" id="ARBA00022777"/>
    </source>
</evidence>
<protein>
    <recommendedName>
        <fullName evidence="2">polynucleotide 5'-hydroxyl-kinase</fullName>
        <ecNumber evidence="2">2.7.1.78</ecNumber>
    </recommendedName>
</protein>
<dbReference type="InterPro" id="IPR045116">
    <property type="entry name" value="Clp1/Grc3"/>
</dbReference>
<evidence type="ECO:0000256" key="6">
    <source>
        <dbReference type="ARBA" id="ARBA00022840"/>
    </source>
</evidence>
<dbReference type="SUPFAM" id="SSF52540">
    <property type="entry name" value="P-loop containing nucleoside triphosphate hydrolases"/>
    <property type="match status" value="1"/>
</dbReference>
<dbReference type="HOGENOM" id="CLU_051301_0_1_2"/>
<proteinExistence type="predicted"/>
<dbReference type="STRING" id="529709.PYCH_16520"/>
<evidence type="ECO:0000256" key="3">
    <source>
        <dbReference type="ARBA" id="ARBA00022679"/>
    </source>
</evidence>